<accession>A0A1W6LA90</accession>
<name>A0A1W6LA90_9BURK</name>
<protein>
    <submittedName>
        <fullName evidence="1">Uncharacterized protein</fullName>
    </submittedName>
</protein>
<dbReference type="OrthoDB" id="8756642at2"/>
<proteinExistence type="predicted"/>
<dbReference type="KEGG" id="rgu:A4W93_15660"/>
<evidence type="ECO:0000313" key="1">
    <source>
        <dbReference type="EMBL" id="ARN21215.1"/>
    </source>
</evidence>
<evidence type="ECO:0000313" key="2">
    <source>
        <dbReference type="Proteomes" id="UP000193427"/>
    </source>
</evidence>
<reference evidence="1 2" key="1">
    <citation type="submission" date="2016-04" db="EMBL/GenBank/DDBJ databases">
        <title>Complete genome sequence of natural rubber-degrading, novel Gram-negative bacterium, Rhizobacter gummiphilus strain NS21.</title>
        <authorList>
            <person name="Tabata M."/>
            <person name="Kasai D."/>
            <person name="Fukuda M."/>
        </authorList>
    </citation>
    <scope>NUCLEOTIDE SEQUENCE [LARGE SCALE GENOMIC DNA]</scope>
    <source>
        <strain evidence="1 2">NS21</strain>
    </source>
</reference>
<dbReference type="RefSeq" id="WP_085751503.1">
    <property type="nucleotide sequence ID" value="NZ_BSPR01000004.1"/>
</dbReference>
<sequence length="216" mass="22816">MSRLASQKQRLYGAGRALVLSLGRPADWELVAAVWQGVQLDLDLPAPAIAVSGTDAYQLWFFLASPVSEADGLAFLDALRQRYWADVKPARVSAFAGDALPVVPAVVDAEGNWSAFVARDLAPVFADTPWLDIPPNEDGQADLLQGLAAITPEAWSEAWATLSPVEVPAPATAPAGTAAPAGTTTDPREFLLRVMNDPAAPLALRIEAAKALLPAR</sequence>
<dbReference type="STRING" id="946333.A4W93_15660"/>
<gene>
    <name evidence="1" type="ORF">A4W93_15660</name>
</gene>
<dbReference type="Proteomes" id="UP000193427">
    <property type="component" value="Chromosome"/>
</dbReference>
<keyword evidence="2" id="KW-1185">Reference proteome</keyword>
<dbReference type="EMBL" id="CP015118">
    <property type="protein sequence ID" value="ARN21215.1"/>
    <property type="molecule type" value="Genomic_DNA"/>
</dbReference>
<dbReference type="AlphaFoldDB" id="A0A1W6LA90"/>
<organism evidence="1 2">
    <name type="scientific">Piscinibacter gummiphilus</name>
    <dbReference type="NCBI Taxonomy" id="946333"/>
    <lineage>
        <taxon>Bacteria</taxon>
        <taxon>Pseudomonadati</taxon>
        <taxon>Pseudomonadota</taxon>
        <taxon>Betaproteobacteria</taxon>
        <taxon>Burkholderiales</taxon>
        <taxon>Sphaerotilaceae</taxon>
        <taxon>Piscinibacter</taxon>
    </lineage>
</organism>